<proteinExistence type="predicted"/>
<keyword evidence="1" id="KW-0805">Transcription regulation</keyword>
<organism evidence="6 7">
    <name type="scientific">Deinococcus roseus</name>
    <dbReference type="NCBI Taxonomy" id="392414"/>
    <lineage>
        <taxon>Bacteria</taxon>
        <taxon>Thermotogati</taxon>
        <taxon>Deinococcota</taxon>
        <taxon>Deinococci</taxon>
        <taxon>Deinococcales</taxon>
        <taxon>Deinococcaceae</taxon>
        <taxon>Deinococcus</taxon>
    </lineage>
</organism>
<evidence type="ECO:0000256" key="4">
    <source>
        <dbReference type="PROSITE-ProRule" id="PRU00335"/>
    </source>
</evidence>
<keyword evidence="2 4" id="KW-0238">DNA-binding</keyword>
<dbReference type="InterPro" id="IPR009057">
    <property type="entry name" value="Homeodomain-like_sf"/>
</dbReference>
<comment type="caution">
    <text evidence="6">The sequence shown here is derived from an EMBL/GenBank/DDBJ whole genome shotgun (WGS) entry which is preliminary data.</text>
</comment>
<gene>
    <name evidence="6" type="ORF">GCM10008938_35170</name>
</gene>
<dbReference type="Gene3D" id="1.10.357.10">
    <property type="entry name" value="Tetracycline Repressor, domain 2"/>
    <property type="match status" value="1"/>
</dbReference>
<evidence type="ECO:0000313" key="6">
    <source>
        <dbReference type="EMBL" id="GGJ45882.1"/>
    </source>
</evidence>
<reference evidence="7" key="1">
    <citation type="journal article" date="2019" name="Int. J. Syst. Evol. Microbiol.">
        <title>The Global Catalogue of Microorganisms (GCM) 10K type strain sequencing project: providing services to taxonomists for standard genome sequencing and annotation.</title>
        <authorList>
            <consortium name="The Broad Institute Genomics Platform"/>
            <consortium name="The Broad Institute Genome Sequencing Center for Infectious Disease"/>
            <person name="Wu L."/>
            <person name="Ma J."/>
        </authorList>
    </citation>
    <scope>NUCLEOTIDE SEQUENCE [LARGE SCALE GENOMIC DNA]</scope>
    <source>
        <strain evidence="7">JCM 14370</strain>
    </source>
</reference>
<sequence>MKKTRDDWFMAGLHLMARNGASSLKIDTLCKDLQVTKGSFYHHFSHLEDYQQQLLDHYEQISTLDIIEHLKSIADPRERLRTLVKTITAYDPSLEIALRAWARTDPRARDLQKRLDTIREAYVLDLVSQIIAEPETAAQLARGLYWLFVGSQQSTFEHDGEQKAQINLLMLDRLGL</sequence>
<evidence type="ECO:0000256" key="2">
    <source>
        <dbReference type="ARBA" id="ARBA00023125"/>
    </source>
</evidence>
<dbReference type="RefSeq" id="WP_189004809.1">
    <property type="nucleotide sequence ID" value="NZ_BMOD01000016.1"/>
</dbReference>
<dbReference type="InterPro" id="IPR001647">
    <property type="entry name" value="HTH_TetR"/>
</dbReference>
<evidence type="ECO:0000256" key="3">
    <source>
        <dbReference type="ARBA" id="ARBA00023163"/>
    </source>
</evidence>
<keyword evidence="7" id="KW-1185">Reference proteome</keyword>
<accession>A0ABQ2D514</accession>
<evidence type="ECO:0000259" key="5">
    <source>
        <dbReference type="PROSITE" id="PS50977"/>
    </source>
</evidence>
<name>A0ABQ2D514_9DEIO</name>
<dbReference type="PANTHER" id="PTHR47506:SF6">
    <property type="entry name" value="HTH-TYPE TRANSCRIPTIONAL REPRESSOR NEMR"/>
    <property type="match status" value="1"/>
</dbReference>
<feature type="DNA-binding region" description="H-T-H motif" evidence="4">
    <location>
        <begin position="25"/>
        <end position="44"/>
    </location>
</feature>
<protein>
    <submittedName>
        <fullName evidence="6">Transcriptional regulator</fullName>
    </submittedName>
</protein>
<evidence type="ECO:0000256" key="1">
    <source>
        <dbReference type="ARBA" id="ARBA00023015"/>
    </source>
</evidence>
<evidence type="ECO:0000313" key="7">
    <source>
        <dbReference type="Proteomes" id="UP000632222"/>
    </source>
</evidence>
<dbReference type="Proteomes" id="UP000632222">
    <property type="component" value="Unassembled WGS sequence"/>
</dbReference>
<dbReference type="EMBL" id="BMOD01000016">
    <property type="protein sequence ID" value="GGJ45882.1"/>
    <property type="molecule type" value="Genomic_DNA"/>
</dbReference>
<feature type="domain" description="HTH tetR-type" evidence="5">
    <location>
        <begin position="2"/>
        <end position="62"/>
    </location>
</feature>
<dbReference type="PANTHER" id="PTHR47506">
    <property type="entry name" value="TRANSCRIPTIONAL REGULATORY PROTEIN"/>
    <property type="match status" value="1"/>
</dbReference>
<keyword evidence="3" id="KW-0804">Transcription</keyword>
<dbReference type="PROSITE" id="PS50977">
    <property type="entry name" value="HTH_TETR_2"/>
    <property type="match status" value="1"/>
</dbReference>
<dbReference type="SUPFAM" id="SSF46689">
    <property type="entry name" value="Homeodomain-like"/>
    <property type="match status" value="1"/>
</dbReference>